<gene>
    <name evidence="1" type="ORF">QFC19_004316</name>
</gene>
<keyword evidence="2" id="KW-1185">Reference proteome</keyword>
<reference evidence="1" key="1">
    <citation type="submission" date="2023-04" db="EMBL/GenBank/DDBJ databases">
        <title>Draft Genome sequencing of Naganishia species isolated from polar environments using Oxford Nanopore Technology.</title>
        <authorList>
            <person name="Leo P."/>
            <person name="Venkateswaran K."/>
        </authorList>
    </citation>
    <scope>NUCLEOTIDE SEQUENCE</scope>
    <source>
        <strain evidence="1">MNA-CCFEE 5261</strain>
    </source>
</reference>
<sequence>MLLRRSFGCRRPLLSLRGSAGGPRLYSALNLNNEDEKPARKQRQLSPQEAKEEAAKVAMQGLKDIGTMFSFSAGNDEATRPIDLAPIYKDPSKFALLSLLHQGQICSELQQLYDRKWSKMTPEQKRLGYYIAYGNYDVREDFDNWKDPESPPYDLPFVVPSVISTTNPKPHTKVRKLPPVELSKTPVRVKQFATNKIDGVSRFFMYVILLILMVAIYRDKNIGEEGKPQSADVVDPYYESPKEPEPEVVEPTQRRRKWYWLYLR</sequence>
<evidence type="ECO:0000313" key="1">
    <source>
        <dbReference type="EMBL" id="KAJ9103548.1"/>
    </source>
</evidence>
<dbReference type="EMBL" id="JASBWR010000045">
    <property type="protein sequence ID" value="KAJ9103548.1"/>
    <property type="molecule type" value="Genomic_DNA"/>
</dbReference>
<proteinExistence type="predicted"/>
<evidence type="ECO:0000313" key="2">
    <source>
        <dbReference type="Proteomes" id="UP001241377"/>
    </source>
</evidence>
<name>A0ACC2VWM5_9TREE</name>
<protein>
    <submittedName>
        <fullName evidence="1">Uncharacterized protein</fullName>
    </submittedName>
</protein>
<organism evidence="1 2">
    <name type="scientific">Naganishia cerealis</name>
    <dbReference type="NCBI Taxonomy" id="610337"/>
    <lineage>
        <taxon>Eukaryota</taxon>
        <taxon>Fungi</taxon>
        <taxon>Dikarya</taxon>
        <taxon>Basidiomycota</taxon>
        <taxon>Agaricomycotina</taxon>
        <taxon>Tremellomycetes</taxon>
        <taxon>Filobasidiales</taxon>
        <taxon>Filobasidiaceae</taxon>
        <taxon>Naganishia</taxon>
    </lineage>
</organism>
<comment type="caution">
    <text evidence="1">The sequence shown here is derived from an EMBL/GenBank/DDBJ whole genome shotgun (WGS) entry which is preliminary data.</text>
</comment>
<dbReference type="Proteomes" id="UP001241377">
    <property type="component" value="Unassembled WGS sequence"/>
</dbReference>
<accession>A0ACC2VWM5</accession>